<comment type="caution">
    <text evidence="1">The sequence shown here is derived from an EMBL/GenBank/DDBJ whole genome shotgun (WGS) entry which is preliminary data.</text>
</comment>
<accession>A0A7X0P8Q0</accession>
<dbReference type="EMBL" id="JACHMI010000002">
    <property type="protein sequence ID" value="MBB6557304.1"/>
    <property type="molecule type" value="Genomic_DNA"/>
</dbReference>
<organism evidence="1 2">
    <name type="scientific">Nonomuraea rubra</name>
    <dbReference type="NCBI Taxonomy" id="46180"/>
    <lineage>
        <taxon>Bacteria</taxon>
        <taxon>Bacillati</taxon>
        <taxon>Actinomycetota</taxon>
        <taxon>Actinomycetes</taxon>
        <taxon>Streptosporangiales</taxon>
        <taxon>Streptosporangiaceae</taxon>
        <taxon>Nonomuraea</taxon>
    </lineage>
</organism>
<name>A0A7X0P8Q0_9ACTN</name>
<evidence type="ECO:0000313" key="2">
    <source>
        <dbReference type="Proteomes" id="UP000565579"/>
    </source>
</evidence>
<proteinExistence type="predicted"/>
<reference evidence="1 2" key="1">
    <citation type="submission" date="2020-08" db="EMBL/GenBank/DDBJ databases">
        <title>Sequencing the genomes of 1000 actinobacteria strains.</title>
        <authorList>
            <person name="Klenk H.-P."/>
        </authorList>
    </citation>
    <scope>NUCLEOTIDE SEQUENCE [LARGE SCALE GENOMIC DNA]</scope>
    <source>
        <strain evidence="1 2">DSM 43768</strain>
    </source>
</reference>
<dbReference type="AlphaFoldDB" id="A0A7X0P8Q0"/>
<evidence type="ECO:0008006" key="3">
    <source>
        <dbReference type="Google" id="ProtNLM"/>
    </source>
</evidence>
<dbReference type="Proteomes" id="UP000565579">
    <property type="component" value="Unassembled WGS sequence"/>
</dbReference>
<protein>
    <recommendedName>
        <fullName evidence="3">Phage tail family protein</fullName>
    </recommendedName>
</protein>
<evidence type="ECO:0000313" key="1">
    <source>
        <dbReference type="EMBL" id="MBB6557304.1"/>
    </source>
</evidence>
<keyword evidence="2" id="KW-1185">Reference proteome</keyword>
<gene>
    <name evidence="1" type="ORF">HD593_012194</name>
</gene>
<dbReference type="RefSeq" id="WP_185112886.1">
    <property type="nucleotide sequence ID" value="NZ_BAAAXY010000269.1"/>
</dbReference>
<sequence>MPSYSLDGVPLDHPAGCWRTKKGTQRRPLPGARAVKVSVPGWHGDIPVVGLDLEATTFGLTFKVTSATPSGADGGYEQMERNLEALSALLGTRHRLMKLRYQAGSLVRVADVQITAASEPEVNTGAATARLTAVVEVPGALWRDESESTWAGEPNQLAQPVTPLAGATGPIVDAVLRFTGPAVQPSIGDVATGGWVLRPGGLLAGERLLIDCGRMQAAVVTDDTWELTAGDDVTGQIDAIGPGSQFRWLHLTPSVAVADPFSRAVLVSTSATSTDASSKVEIRARRSYL</sequence>